<dbReference type="SUPFAM" id="SSF81606">
    <property type="entry name" value="PP2C-like"/>
    <property type="match status" value="1"/>
</dbReference>
<dbReference type="AlphaFoldDB" id="A0ABC8T134"/>
<comment type="cofactor">
    <cofactor evidence="1">
        <name>Mn(2+)</name>
        <dbReference type="ChEBI" id="CHEBI:29035"/>
    </cofactor>
</comment>
<keyword evidence="1" id="KW-0460">Magnesium</keyword>
<protein>
    <recommendedName>
        <fullName evidence="1">Protein phosphatase</fullName>
        <ecNumber evidence="1">3.1.3.16</ecNumber>
    </recommendedName>
</protein>
<dbReference type="InterPro" id="IPR036457">
    <property type="entry name" value="PPM-type-like_dom_sf"/>
</dbReference>
<gene>
    <name evidence="2" type="ORF">ILEXP_LOCUS32052</name>
</gene>
<dbReference type="PANTHER" id="PTHR12320">
    <property type="entry name" value="PROTEIN PHOSPHATASE 2C"/>
    <property type="match status" value="1"/>
</dbReference>
<evidence type="ECO:0000313" key="3">
    <source>
        <dbReference type="Proteomes" id="UP001642360"/>
    </source>
</evidence>
<comment type="caution">
    <text evidence="2">The sequence shown here is derived from an EMBL/GenBank/DDBJ whole genome shotgun (WGS) entry which is preliminary data.</text>
</comment>
<comment type="cofactor">
    <cofactor evidence="1">
        <name>Mg(2+)</name>
        <dbReference type="ChEBI" id="CHEBI:18420"/>
    </cofactor>
</comment>
<dbReference type="Proteomes" id="UP001642360">
    <property type="component" value="Unassembled WGS sequence"/>
</dbReference>
<dbReference type="GO" id="GO:0004722">
    <property type="term" value="F:protein serine/threonine phosphatase activity"/>
    <property type="evidence" value="ECO:0007669"/>
    <property type="project" value="UniProtKB-EC"/>
</dbReference>
<dbReference type="GO" id="GO:0046872">
    <property type="term" value="F:metal ion binding"/>
    <property type="evidence" value="ECO:0007669"/>
    <property type="project" value="UniProtKB-UniRule"/>
</dbReference>
<dbReference type="EC" id="3.1.3.16" evidence="1"/>
<dbReference type="Gene3D" id="3.60.40.10">
    <property type="entry name" value="PPM-type phosphatase domain"/>
    <property type="match status" value="1"/>
</dbReference>
<sequence length="98" mass="10604">MVHEFEIPVKKGDILVVGTDGLLDNMFPRDIENLAKVVSANGAEPEQVAWAIAEHAYYNSVDKHASTPSVEASLLAGKQHLGGKKNNKNVIVVLIVDK</sequence>
<comment type="catalytic activity">
    <reaction evidence="1">
        <text>O-phospho-L-seryl-[protein] + H2O = L-seryl-[protein] + phosphate</text>
        <dbReference type="Rhea" id="RHEA:20629"/>
        <dbReference type="Rhea" id="RHEA-COMP:9863"/>
        <dbReference type="Rhea" id="RHEA-COMP:11604"/>
        <dbReference type="ChEBI" id="CHEBI:15377"/>
        <dbReference type="ChEBI" id="CHEBI:29999"/>
        <dbReference type="ChEBI" id="CHEBI:43474"/>
        <dbReference type="ChEBI" id="CHEBI:83421"/>
        <dbReference type="EC" id="3.1.3.16"/>
    </reaction>
</comment>
<evidence type="ECO:0000313" key="2">
    <source>
        <dbReference type="EMBL" id="CAK9163085.1"/>
    </source>
</evidence>
<name>A0ABC8T134_9AQUA</name>
<proteinExistence type="inferred from homology"/>
<accession>A0ABC8T134</accession>
<reference evidence="2 3" key="1">
    <citation type="submission" date="2024-02" db="EMBL/GenBank/DDBJ databases">
        <authorList>
            <person name="Vignale AGUSTIN F."/>
            <person name="Sosa J E."/>
            <person name="Modenutti C."/>
        </authorList>
    </citation>
    <scope>NUCLEOTIDE SEQUENCE [LARGE SCALE GENOMIC DNA]</scope>
</reference>
<keyword evidence="1" id="KW-0378">Hydrolase</keyword>
<comment type="similarity">
    <text evidence="1">Belongs to the PP2C family.</text>
</comment>
<keyword evidence="1" id="KW-0479">Metal-binding</keyword>
<dbReference type="EMBL" id="CAUOFW020003948">
    <property type="protein sequence ID" value="CAK9163085.1"/>
    <property type="molecule type" value="Genomic_DNA"/>
</dbReference>
<dbReference type="InterPro" id="IPR039123">
    <property type="entry name" value="PPTC7"/>
</dbReference>
<organism evidence="2 3">
    <name type="scientific">Ilex paraguariensis</name>
    <name type="common">yerba mate</name>
    <dbReference type="NCBI Taxonomy" id="185542"/>
    <lineage>
        <taxon>Eukaryota</taxon>
        <taxon>Viridiplantae</taxon>
        <taxon>Streptophyta</taxon>
        <taxon>Embryophyta</taxon>
        <taxon>Tracheophyta</taxon>
        <taxon>Spermatophyta</taxon>
        <taxon>Magnoliopsida</taxon>
        <taxon>eudicotyledons</taxon>
        <taxon>Gunneridae</taxon>
        <taxon>Pentapetalae</taxon>
        <taxon>asterids</taxon>
        <taxon>campanulids</taxon>
        <taxon>Aquifoliales</taxon>
        <taxon>Aquifoliaceae</taxon>
        <taxon>Ilex</taxon>
    </lineage>
</organism>
<evidence type="ECO:0000256" key="1">
    <source>
        <dbReference type="RuleBase" id="RU366020"/>
    </source>
</evidence>
<comment type="catalytic activity">
    <reaction evidence="1">
        <text>O-phospho-L-threonyl-[protein] + H2O = L-threonyl-[protein] + phosphate</text>
        <dbReference type="Rhea" id="RHEA:47004"/>
        <dbReference type="Rhea" id="RHEA-COMP:11060"/>
        <dbReference type="Rhea" id="RHEA-COMP:11605"/>
        <dbReference type="ChEBI" id="CHEBI:15377"/>
        <dbReference type="ChEBI" id="CHEBI:30013"/>
        <dbReference type="ChEBI" id="CHEBI:43474"/>
        <dbReference type="ChEBI" id="CHEBI:61977"/>
        <dbReference type="EC" id="3.1.3.16"/>
    </reaction>
</comment>
<keyword evidence="1" id="KW-0464">Manganese</keyword>
<keyword evidence="3" id="KW-1185">Reference proteome</keyword>
<keyword evidence="1" id="KW-0904">Protein phosphatase</keyword>
<dbReference type="PANTHER" id="PTHR12320:SF14">
    <property type="entry name" value="PROTEIN PHOSPHATASE"/>
    <property type="match status" value="1"/>
</dbReference>